<accession>A0ABN9WAI2</accession>
<gene>
    <name evidence="2" type="ORF">PCOR1329_LOCUS64464</name>
</gene>
<protein>
    <submittedName>
        <fullName evidence="2">Uncharacterized protein</fullName>
    </submittedName>
</protein>
<evidence type="ECO:0000313" key="2">
    <source>
        <dbReference type="EMBL" id="CAK0881705.1"/>
    </source>
</evidence>
<evidence type="ECO:0000313" key="3">
    <source>
        <dbReference type="Proteomes" id="UP001189429"/>
    </source>
</evidence>
<comment type="caution">
    <text evidence="2">The sequence shown here is derived from an EMBL/GenBank/DDBJ whole genome shotgun (WGS) entry which is preliminary data.</text>
</comment>
<proteinExistence type="predicted"/>
<feature type="compositionally biased region" description="Pro residues" evidence="1">
    <location>
        <begin position="149"/>
        <end position="160"/>
    </location>
</feature>
<dbReference type="EMBL" id="CAUYUJ010018218">
    <property type="protein sequence ID" value="CAK0881705.1"/>
    <property type="molecule type" value="Genomic_DNA"/>
</dbReference>
<organism evidence="2 3">
    <name type="scientific">Prorocentrum cordatum</name>
    <dbReference type="NCBI Taxonomy" id="2364126"/>
    <lineage>
        <taxon>Eukaryota</taxon>
        <taxon>Sar</taxon>
        <taxon>Alveolata</taxon>
        <taxon>Dinophyceae</taxon>
        <taxon>Prorocentrales</taxon>
        <taxon>Prorocentraceae</taxon>
        <taxon>Prorocentrum</taxon>
    </lineage>
</organism>
<reference evidence="2" key="1">
    <citation type="submission" date="2023-10" db="EMBL/GenBank/DDBJ databases">
        <authorList>
            <person name="Chen Y."/>
            <person name="Shah S."/>
            <person name="Dougan E. K."/>
            <person name="Thang M."/>
            <person name="Chan C."/>
        </authorList>
    </citation>
    <scope>NUCLEOTIDE SEQUENCE [LARGE SCALE GENOMIC DNA]</scope>
</reference>
<sequence length="254" mass="26980">MLVPYAPVASARLAQVNVSARRAPLGAHPASCDPDSKHPEQRGMWCLSACPAGFEPSGGTNCVQACGGGFPAEGMGVCGVNQGELVIATTEMVSMVANGAIESYLLISDMKDRDGRARRQALCHDRRVHRHGEALCPAAVPRGGAVGPRPLPGPPRPSPEGGPRRSTGDMPDLTMTTAPPRAGARACGGCLCRAWRGCKGACPSLPSRLCRLLPTPRLFSEKGRRRHPPVHQLSPFKQWRSVLACLPNNVLRTF</sequence>
<keyword evidence="3" id="KW-1185">Reference proteome</keyword>
<evidence type="ECO:0000256" key="1">
    <source>
        <dbReference type="SAM" id="MobiDB-lite"/>
    </source>
</evidence>
<dbReference type="Proteomes" id="UP001189429">
    <property type="component" value="Unassembled WGS sequence"/>
</dbReference>
<name>A0ABN9WAI2_9DINO</name>
<feature type="region of interest" description="Disordered" evidence="1">
    <location>
        <begin position="139"/>
        <end position="174"/>
    </location>
</feature>